<gene>
    <name evidence="2" type="ORF">HUO14_00330</name>
</gene>
<sequence length="176" mass="19287">MQKIALTYGVLSGSIVILTMILGLMVSDGGSFLSSELFGYLIMLVALSMIFIGIKRYRDQERGGVIRFLPAFAMGLAIAVIAGIIYTLVWELYSMSNGYAFIDSYVNSAIEAKKAAGLSAEKLAEEIATLEEMRSDYGKIYIRMPMTFLEIFPVGLIIAILSAAVLQNPKILPVRQ</sequence>
<evidence type="ECO:0000313" key="3">
    <source>
        <dbReference type="Proteomes" id="UP000652427"/>
    </source>
</evidence>
<dbReference type="Proteomes" id="UP000652427">
    <property type="component" value="Unassembled WGS sequence"/>
</dbReference>
<organism evidence="2 3">
    <name type="scientific">Parasphingorhabdus flavimaris</name>
    <dbReference type="NCBI Taxonomy" id="266812"/>
    <lineage>
        <taxon>Bacteria</taxon>
        <taxon>Pseudomonadati</taxon>
        <taxon>Pseudomonadota</taxon>
        <taxon>Alphaproteobacteria</taxon>
        <taxon>Sphingomonadales</taxon>
        <taxon>Sphingomonadaceae</taxon>
        <taxon>Parasphingorhabdus</taxon>
    </lineage>
</organism>
<evidence type="ECO:0000313" key="2">
    <source>
        <dbReference type="EMBL" id="NVD26343.1"/>
    </source>
</evidence>
<feature type="transmembrane region" description="Helical" evidence="1">
    <location>
        <begin position="37"/>
        <end position="54"/>
    </location>
</feature>
<evidence type="ECO:0000256" key="1">
    <source>
        <dbReference type="SAM" id="Phobius"/>
    </source>
</evidence>
<keyword evidence="1" id="KW-1133">Transmembrane helix</keyword>
<feature type="transmembrane region" description="Helical" evidence="1">
    <location>
        <begin position="140"/>
        <end position="166"/>
    </location>
</feature>
<reference evidence="2 3" key="1">
    <citation type="submission" date="2020-06" db="EMBL/GenBank/DDBJ databases">
        <authorList>
            <person name="Kim S.-J."/>
            <person name="Park S.-J."/>
        </authorList>
    </citation>
    <scope>NUCLEOTIDE SEQUENCE [LARGE SCALE GENOMIC DNA]</scope>
    <source>
        <strain evidence="2 3">SW-151</strain>
    </source>
</reference>
<dbReference type="InterPro" id="IPR025250">
    <property type="entry name" value="DUF4199"/>
</dbReference>
<keyword evidence="1" id="KW-0472">Membrane</keyword>
<dbReference type="Pfam" id="PF13858">
    <property type="entry name" value="DUF4199"/>
    <property type="match status" value="1"/>
</dbReference>
<dbReference type="RefSeq" id="WP_176277921.1">
    <property type="nucleotide sequence ID" value="NZ_JABWMH010000001.1"/>
</dbReference>
<name>A0ABX2MY15_9SPHN</name>
<protein>
    <submittedName>
        <fullName evidence="2">DUF4199 domain-containing protein</fullName>
    </submittedName>
</protein>
<proteinExistence type="predicted"/>
<feature type="transmembrane region" description="Helical" evidence="1">
    <location>
        <begin position="5"/>
        <end position="25"/>
    </location>
</feature>
<keyword evidence="1" id="KW-0812">Transmembrane</keyword>
<comment type="caution">
    <text evidence="2">The sequence shown here is derived from an EMBL/GenBank/DDBJ whole genome shotgun (WGS) entry which is preliminary data.</text>
</comment>
<keyword evidence="3" id="KW-1185">Reference proteome</keyword>
<dbReference type="EMBL" id="JABWMH010000001">
    <property type="protein sequence ID" value="NVD26343.1"/>
    <property type="molecule type" value="Genomic_DNA"/>
</dbReference>
<feature type="transmembrane region" description="Helical" evidence="1">
    <location>
        <begin position="66"/>
        <end position="89"/>
    </location>
</feature>
<accession>A0ABX2MY15</accession>